<gene>
    <name evidence="10" type="ORF">K437DRAFT_47472</name>
</gene>
<comment type="caution">
    <text evidence="10">The sequence shown here is derived from an EMBL/GenBank/DDBJ whole genome shotgun (WGS) entry which is preliminary data.</text>
</comment>
<dbReference type="Proteomes" id="UP000027361">
    <property type="component" value="Unassembled WGS sequence"/>
</dbReference>
<sequence>MLPSPWEKSLGWVSGDKPQAGTDPSYLHRLGDCPFPGDAEVGNDNGSAAALFASAPFHSNPGPNFSSMGMLGTRSMSDMSVNNSASQNYAKQHYGNHDDMIATPTLNQHRFDDSRLQVVDPFSEPMANRQHLDPQAALRQSDLSHLHQSQLASNSLKHAQSPAHLSHPNPLPHHDVDSDHQHQEKLQQQQRRQPPPQDSYAHPQATSQSPLLSLSQEPTDPIQTQSLFQYGSSMSSPPSSQGTHELESFGQLARHGSIQSTSTARFDAQDKDSSMERPVEGSLVDGANLHHANAEEFSSQMQQDEWLQRQEVSPLQDFQRISSSYSRRFELQGRTSGDHYLLPGLTEQEGQVPQQEHAPTVAAISDVGLENTTPQAPSRNMPAPLQMAPPSPSLRLLYDPSRSLTDLRITCGLSTDATMVSEDPMSPQPLQISMPMLHLHGLGSREFASPDSGTSSALSSALDFSDQEHFPMSASYRTGVPNGHVSASTASRPMSRTGSAGVMSSISYASSGSSASDGPQMQRTRPRSHTTIAGPIATSRHPPLLRALARSSSSLNLSSDAQRAPILEVPAPVLRLHQSPRHSGIPKSCFVTPGAPAEDSPGDLRIELPPAQPAVTNHDTWCMSQNWAAPSRTWPATPSLTDSQASILSAASNRNNDMYDSRLTDAKLSAALQAGATLQAHASPRGSDRSTTTPTIPEEHNRSHPRPAVQAPAMRRAISSSSASKSVARRTSSDKDGSSIVPPHLSLAMSPELERRSSEPQMGEKPLNARTTKPSSHIKLLPSEQAAEVPSQHFSTLRDNVLSYLTSHSRMALGERTVCIMTPRVAQKSYGTEKRFMCPPPMVLLVGSSWWNASISCDGQDEEQDKRTILIPPRVSTKILGEAAAFETQLDWTSRDGQNISIGSSYNDMTVLGQAAYRQMAISEADDKLTRRDVTAEVAITVPAVSAQQHKLLGRFKSRPIRVISKPSKKRQSARGTEMHITHGSIVSLFHRQKAQATSTKHLCVSGPATWLKGSDGQSIMTAADGPQPSGACFVAKTSRWDAFIIYLIDPLRDPHGDSNAPRQPGYPSTPSNALPASTSPIFYNQPIVLQCLNTAVVSPVMIIRRVDKGNTIFGGKMVRGPDWKLAKEAVGDPVSQLHKIALEIWEPPSNEGTTSTTSSFLACSDETVGMHKLEVGKVWLNRSPSTASSNATDGAPATPPTTSAATDVDFEKASSSLAMIYPPASASKAPMVSPTLSGGGSSRMEKSESSDGGKVRRPRRVSSSLSLQAQKDRALHAAKGRKRGQSMSGAAEGLSSMLADAGPASAPYPTFDSGRDAEAWTLDVADSDIWCIVGAEIVKYTFYLPSELAGGVRPPTGPLDAQISRLLTTPAPASPVTAFPKLHKISLARDQEKGDFLVLEGEKLNSNLHIFFGDWQSPAVQCLSSSKMYCLPPPSELNGAHRAPLPVLLVRQDGIIYPTPHII</sequence>
<feature type="compositionally biased region" description="Polar residues" evidence="7">
    <location>
        <begin position="485"/>
        <end position="498"/>
    </location>
</feature>
<dbReference type="Pfam" id="PF09270">
    <property type="entry name" value="BTD"/>
    <property type="match status" value="1"/>
</dbReference>
<reference evidence="10 11" key="1">
    <citation type="submission" date="2014-05" db="EMBL/GenBank/DDBJ databases">
        <title>Draft genome sequence of a rare smut relative, Tilletiaria anomala UBC 951.</title>
        <authorList>
            <consortium name="DOE Joint Genome Institute"/>
            <person name="Toome M."/>
            <person name="Kuo A."/>
            <person name="Henrissat B."/>
            <person name="Lipzen A."/>
            <person name="Tritt A."/>
            <person name="Yoshinaga Y."/>
            <person name="Zane M."/>
            <person name="Barry K."/>
            <person name="Grigoriev I.V."/>
            <person name="Spatafora J.W."/>
            <person name="Aimea M.C."/>
        </authorList>
    </citation>
    <scope>NUCLEOTIDE SEQUENCE [LARGE SCALE GENOMIC DNA]</scope>
    <source>
        <strain evidence="10 11">UBC 951</strain>
    </source>
</reference>
<dbReference type="InterPro" id="IPR036358">
    <property type="entry name" value="BTD_sf"/>
</dbReference>
<evidence type="ECO:0000313" key="10">
    <source>
        <dbReference type="EMBL" id="KDN36978.1"/>
    </source>
</evidence>
<dbReference type="InParanoid" id="A0A066V9L3"/>
<feature type="region of interest" description="Disordered" evidence="7">
    <location>
        <begin position="473"/>
        <end position="542"/>
    </location>
</feature>
<feature type="region of interest" description="Disordered" evidence="7">
    <location>
        <begin position="1185"/>
        <end position="1207"/>
    </location>
</feature>
<keyword evidence="5" id="KW-0804">Transcription</keyword>
<evidence type="ECO:0000259" key="8">
    <source>
        <dbReference type="SMART" id="SM01267"/>
    </source>
</evidence>
<dbReference type="Pfam" id="PF20144">
    <property type="entry name" value="TIG_SUH"/>
    <property type="match status" value="1"/>
</dbReference>
<evidence type="ECO:0000256" key="6">
    <source>
        <dbReference type="ARBA" id="ARBA00023242"/>
    </source>
</evidence>
<feature type="region of interest" description="Disordered" evidence="7">
    <location>
        <begin position="677"/>
        <end position="775"/>
    </location>
</feature>
<evidence type="ECO:0000256" key="5">
    <source>
        <dbReference type="ARBA" id="ARBA00023163"/>
    </source>
</evidence>
<dbReference type="SMART" id="SM01267">
    <property type="entry name" value="LAG1_DNAbind"/>
    <property type="match status" value="1"/>
</dbReference>
<dbReference type="GO" id="GO:0005634">
    <property type="term" value="C:nucleus"/>
    <property type="evidence" value="ECO:0007669"/>
    <property type="project" value="UniProtKB-SubCell"/>
</dbReference>
<dbReference type="RefSeq" id="XP_013240218.1">
    <property type="nucleotide sequence ID" value="XM_013384764.1"/>
</dbReference>
<evidence type="ECO:0000256" key="2">
    <source>
        <dbReference type="ARBA" id="ARBA00009704"/>
    </source>
</evidence>
<dbReference type="SUPFAM" id="SSF81296">
    <property type="entry name" value="E set domains"/>
    <property type="match status" value="1"/>
</dbReference>
<organism evidence="10 11">
    <name type="scientific">Tilletiaria anomala (strain ATCC 24038 / CBS 436.72 / UBC 951)</name>
    <dbReference type="NCBI Taxonomy" id="1037660"/>
    <lineage>
        <taxon>Eukaryota</taxon>
        <taxon>Fungi</taxon>
        <taxon>Dikarya</taxon>
        <taxon>Basidiomycota</taxon>
        <taxon>Ustilaginomycotina</taxon>
        <taxon>Exobasidiomycetes</taxon>
        <taxon>Georgefischeriales</taxon>
        <taxon>Tilletiariaceae</taxon>
        <taxon>Tilletiaria</taxon>
    </lineage>
</organism>
<evidence type="ECO:0000256" key="7">
    <source>
        <dbReference type="SAM" id="MobiDB-lite"/>
    </source>
</evidence>
<dbReference type="InterPro" id="IPR014756">
    <property type="entry name" value="Ig_E-set"/>
</dbReference>
<feature type="region of interest" description="Disordered" evidence="7">
    <location>
        <begin position="127"/>
        <end position="217"/>
    </location>
</feature>
<feature type="region of interest" description="Disordered" evidence="7">
    <location>
        <begin position="254"/>
        <end position="279"/>
    </location>
</feature>
<dbReference type="InterPro" id="IPR015351">
    <property type="entry name" value="RBP-J/Cbf11/Cbf12_DNA-bd"/>
</dbReference>
<evidence type="ECO:0000259" key="9">
    <source>
        <dbReference type="SMART" id="SM01268"/>
    </source>
</evidence>
<feature type="compositionally biased region" description="Low complexity" evidence="7">
    <location>
        <begin position="1192"/>
        <end position="1207"/>
    </location>
</feature>
<feature type="domain" description="Beta-trefoil DNA-binding" evidence="9">
    <location>
        <begin position="979"/>
        <end position="1198"/>
    </location>
</feature>
<dbReference type="InterPro" id="IPR037095">
    <property type="entry name" value="RBP-J/Cbf11_DNA-bd_sf"/>
</dbReference>
<feature type="region of interest" description="Disordered" evidence="7">
    <location>
        <begin position="1227"/>
        <end position="1293"/>
    </location>
</feature>
<dbReference type="InterPro" id="IPR008967">
    <property type="entry name" value="p53-like_TF_DNA-bd_sf"/>
</dbReference>
<feature type="compositionally biased region" description="Basic and acidic residues" evidence="7">
    <location>
        <begin position="1244"/>
        <end position="1255"/>
    </location>
</feature>
<comment type="similarity">
    <text evidence="2">Belongs to the Su(H) family.</text>
</comment>
<evidence type="ECO:0000313" key="11">
    <source>
        <dbReference type="Proteomes" id="UP000027361"/>
    </source>
</evidence>
<dbReference type="GeneID" id="25267520"/>
<dbReference type="FunFam" id="2.60.40.1450:FF:000003">
    <property type="entry name" value="Related to J kappa-recombination signal binding protein"/>
    <property type="match status" value="1"/>
</dbReference>
<dbReference type="OrthoDB" id="5600360at2759"/>
<dbReference type="HOGENOM" id="CLU_250588_0_0_1"/>
<feature type="compositionally biased region" description="Polar residues" evidence="7">
    <location>
        <begin position="141"/>
        <end position="158"/>
    </location>
</feature>
<comment type="subcellular location">
    <subcellularLocation>
        <location evidence="1">Nucleus</location>
    </subcellularLocation>
</comment>
<dbReference type="STRING" id="1037660.A0A066V9L3"/>
<dbReference type="InterPro" id="IPR040159">
    <property type="entry name" value="CLS_fam"/>
</dbReference>
<feature type="compositionally biased region" description="Low complexity" evidence="7">
    <location>
        <begin position="203"/>
        <end position="217"/>
    </location>
</feature>
<dbReference type="GO" id="GO:0001228">
    <property type="term" value="F:DNA-binding transcription activator activity, RNA polymerase II-specific"/>
    <property type="evidence" value="ECO:0007669"/>
    <property type="project" value="InterPro"/>
</dbReference>
<evidence type="ECO:0000256" key="1">
    <source>
        <dbReference type="ARBA" id="ARBA00004123"/>
    </source>
</evidence>
<dbReference type="SUPFAM" id="SSF49417">
    <property type="entry name" value="p53-like transcription factors"/>
    <property type="match status" value="1"/>
</dbReference>
<dbReference type="InterPro" id="IPR015350">
    <property type="entry name" value="Beta-trefoil_DNA-bd_dom"/>
</dbReference>
<feature type="compositionally biased region" description="Basic and acidic residues" evidence="7">
    <location>
        <begin position="267"/>
        <end position="279"/>
    </location>
</feature>
<dbReference type="Gene3D" id="2.60.40.1450">
    <property type="entry name" value="LAG1, DNA binding domain"/>
    <property type="match status" value="1"/>
</dbReference>
<dbReference type="Pfam" id="PF09271">
    <property type="entry name" value="LAG1-DNAbind"/>
    <property type="match status" value="1"/>
</dbReference>
<dbReference type="Gene3D" id="2.80.10.50">
    <property type="match status" value="1"/>
</dbReference>
<keyword evidence="11" id="KW-1185">Reference proteome</keyword>
<name>A0A066V9L3_TILAU</name>
<dbReference type="PANTHER" id="PTHR10665">
    <property type="entry name" value="RECOMBINING BINDING PROTEIN SUPPRESSOR OF HAIRLESS"/>
    <property type="match status" value="1"/>
</dbReference>
<keyword evidence="4" id="KW-0238">DNA-binding</keyword>
<feature type="domain" description="RBP-J/Cbf11/Cbf12 DNA binding" evidence="8">
    <location>
        <begin position="817"/>
        <end position="978"/>
    </location>
</feature>
<dbReference type="InterPro" id="IPR038007">
    <property type="entry name" value="RBP-Jkappa_IPT"/>
</dbReference>
<protein>
    <submittedName>
        <fullName evidence="10">LAG1-DNAbind-domain-containing protein</fullName>
    </submittedName>
</protein>
<evidence type="ECO:0000256" key="3">
    <source>
        <dbReference type="ARBA" id="ARBA00023015"/>
    </source>
</evidence>
<feature type="compositionally biased region" description="Low complexity" evidence="7">
    <location>
        <begin position="713"/>
        <end position="730"/>
    </location>
</feature>
<keyword evidence="3" id="KW-0805">Transcription regulation</keyword>
<feature type="compositionally biased region" description="Low complexity" evidence="7">
    <location>
        <begin position="499"/>
        <end position="518"/>
    </location>
</feature>
<accession>A0A066V9L3</accession>
<dbReference type="Gene3D" id="2.60.40.10">
    <property type="entry name" value="Immunoglobulins"/>
    <property type="match status" value="1"/>
</dbReference>
<dbReference type="EMBL" id="JMSN01000152">
    <property type="protein sequence ID" value="KDN36978.1"/>
    <property type="molecule type" value="Genomic_DNA"/>
</dbReference>
<dbReference type="SMART" id="SM01268">
    <property type="entry name" value="BTD"/>
    <property type="match status" value="1"/>
</dbReference>
<evidence type="ECO:0000256" key="4">
    <source>
        <dbReference type="ARBA" id="ARBA00023125"/>
    </source>
</evidence>
<dbReference type="GO" id="GO:0000978">
    <property type="term" value="F:RNA polymerase II cis-regulatory region sequence-specific DNA binding"/>
    <property type="evidence" value="ECO:0007669"/>
    <property type="project" value="InterPro"/>
</dbReference>
<feature type="compositionally biased region" description="Basic and acidic residues" evidence="7">
    <location>
        <begin position="172"/>
        <end position="185"/>
    </location>
</feature>
<proteinExistence type="inferred from homology"/>
<dbReference type="SUPFAM" id="SSF110217">
    <property type="entry name" value="DNA-binding protein LAG-1 (CSL)"/>
    <property type="match status" value="1"/>
</dbReference>
<dbReference type="InterPro" id="IPR013783">
    <property type="entry name" value="Ig-like_fold"/>
</dbReference>
<keyword evidence="6" id="KW-0539">Nucleus</keyword>